<dbReference type="InterPro" id="IPR000576">
    <property type="entry name" value="LacY/RafB_perm_fam"/>
</dbReference>
<dbReference type="PROSITE" id="PS50850">
    <property type="entry name" value="MFS"/>
    <property type="match status" value="1"/>
</dbReference>
<evidence type="ECO:0000256" key="3">
    <source>
        <dbReference type="ARBA" id="ARBA00022475"/>
    </source>
</evidence>
<dbReference type="NCBIfam" id="NF007077">
    <property type="entry name" value="PRK09528.1"/>
    <property type="match status" value="1"/>
</dbReference>
<gene>
    <name evidence="10" type="ORF">G1C95_1936</name>
</gene>
<dbReference type="Gene3D" id="1.20.1250.20">
    <property type="entry name" value="MFS general substrate transporter like domains"/>
    <property type="match status" value="2"/>
</dbReference>
<sequence>MNLMHSAKNPWYLQSSLTCFLFFCSWGIWWAFFQLWLTSERAGLMLSGGEVGTVYSVNSITSLILMLLYGMAQDRLGIKRNLLIAVAAIAMLIGPFATWVYRPLLATNLMMGAIVGSLVLSAGFIAGCSLVEALTERFSRRFNFEYGQARAWGSFGYAVVALVGGFLFSIDPSLNFWVGSLFGLAMLLNVLLWRPRAEREADHAAASTEAAPTPSFRQMLSLLRIPMLWALIVFVVFSWTFYTVFDQQMFPDFYTHLFESPEQGQRFYGTLSSVQVFLESAMMGLVPVIMRKVGVRNTLLLAMVVMFIRLLGCATFTNPIVISLVKMLSAVEVPMFSLPIFRYFTLHFNPSMSATLYMIGDQIAAQLGTAALSTPLGSLRDAIGYHRTFLIITGIVFAAAIYAWFILKKDDEHVEGDPFVRDK</sequence>
<keyword evidence="3" id="KW-1003">Cell membrane</keyword>
<evidence type="ECO:0000256" key="4">
    <source>
        <dbReference type="ARBA" id="ARBA00022519"/>
    </source>
</evidence>
<feature type="transmembrane region" description="Helical" evidence="8">
    <location>
        <begin position="151"/>
        <end position="170"/>
    </location>
</feature>
<accession>A0A7Y0EQT7</accession>
<keyword evidence="6 8" id="KW-1133">Transmembrane helix</keyword>
<dbReference type="InterPro" id="IPR036259">
    <property type="entry name" value="MFS_trans_sf"/>
</dbReference>
<evidence type="ECO:0000313" key="10">
    <source>
        <dbReference type="EMBL" id="NMM94748.1"/>
    </source>
</evidence>
<evidence type="ECO:0000256" key="6">
    <source>
        <dbReference type="ARBA" id="ARBA00022989"/>
    </source>
</evidence>
<evidence type="ECO:0000313" key="11">
    <source>
        <dbReference type="Proteomes" id="UP000532194"/>
    </source>
</evidence>
<feature type="transmembrane region" description="Helical" evidence="8">
    <location>
        <begin position="388"/>
        <end position="407"/>
    </location>
</feature>
<dbReference type="PANTHER" id="PTHR23522:SF10">
    <property type="entry name" value="3-PHENYLPROPIONIC ACID TRANSPORTER-RELATED"/>
    <property type="match status" value="1"/>
</dbReference>
<keyword evidence="5 8" id="KW-0812">Transmembrane</keyword>
<feature type="transmembrane region" description="Helical" evidence="8">
    <location>
        <begin position="82"/>
        <end position="101"/>
    </location>
</feature>
<feature type="transmembrane region" description="Helical" evidence="8">
    <location>
        <begin position="176"/>
        <end position="193"/>
    </location>
</feature>
<evidence type="ECO:0000256" key="1">
    <source>
        <dbReference type="ARBA" id="ARBA00004429"/>
    </source>
</evidence>
<feature type="transmembrane region" description="Helical" evidence="8">
    <location>
        <begin position="265"/>
        <end position="286"/>
    </location>
</feature>
<keyword evidence="4" id="KW-0997">Cell inner membrane</keyword>
<dbReference type="Pfam" id="PF01306">
    <property type="entry name" value="LacY_symp"/>
    <property type="match status" value="1"/>
</dbReference>
<evidence type="ECO:0000256" key="2">
    <source>
        <dbReference type="ARBA" id="ARBA00022448"/>
    </source>
</evidence>
<evidence type="ECO:0000256" key="5">
    <source>
        <dbReference type="ARBA" id="ARBA00022692"/>
    </source>
</evidence>
<feature type="transmembrane region" description="Helical" evidence="8">
    <location>
        <begin position="52"/>
        <end position="70"/>
    </location>
</feature>
<comment type="subcellular location">
    <subcellularLocation>
        <location evidence="1">Cell inner membrane</location>
        <topology evidence="1">Multi-pass membrane protein</topology>
    </subcellularLocation>
</comment>
<dbReference type="RefSeq" id="WP_169172765.1">
    <property type="nucleotide sequence ID" value="NZ_JAAIII010000006.1"/>
</dbReference>
<feature type="domain" description="Major facilitator superfamily (MFS) profile" evidence="9">
    <location>
        <begin position="1"/>
        <end position="411"/>
    </location>
</feature>
<feature type="transmembrane region" description="Helical" evidence="8">
    <location>
        <begin position="298"/>
        <end position="317"/>
    </location>
</feature>
<dbReference type="GO" id="GO:0015528">
    <property type="term" value="F:lactose:proton symporter activity"/>
    <property type="evidence" value="ECO:0007669"/>
    <property type="project" value="TreeGrafter"/>
</dbReference>
<name>A0A7Y0EQT7_9BIFI</name>
<dbReference type="GO" id="GO:0005886">
    <property type="term" value="C:plasma membrane"/>
    <property type="evidence" value="ECO:0007669"/>
    <property type="project" value="UniProtKB-SubCell"/>
</dbReference>
<proteinExistence type="predicted"/>
<dbReference type="EMBL" id="JAAIII010000006">
    <property type="protein sequence ID" value="NMM94748.1"/>
    <property type="molecule type" value="Genomic_DNA"/>
</dbReference>
<feature type="transmembrane region" description="Helical" evidence="8">
    <location>
        <begin position="12"/>
        <end position="32"/>
    </location>
</feature>
<protein>
    <submittedName>
        <fullName evidence="10">Galactoside permease</fullName>
    </submittedName>
</protein>
<reference evidence="10 11" key="1">
    <citation type="submission" date="2020-02" db="EMBL/GenBank/DDBJ databases">
        <title>Characterization of phylogenetic diversity of novel bifidobacterial species isolated in Czech ZOOs.</title>
        <authorList>
            <person name="Lugli G.A."/>
            <person name="Vera N.B."/>
            <person name="Ventura M."/>
        </authorList>
    </citation>
    <scope>NUCLEOTIDE SEQUENCE [LARGE SCALE GENOMIC DNA]</scope>
    <source>
        <strain evidence="10 11">DSM 109957</strain>
    </source>
</reference>
<dbReference type="GO" id="GO:0030395">
    <property type="term" value="F:lactose binding"/>
    <property type="evidence" value="ECO:0007669"/>
    <property type="project" value="TreeGrafter"/>
</dbReference>
<keyword evidence="7 8" id="KW-0472">Membrane</keyword>
<dbReference type="AlphaFoldDB" id="A0A7Y0EQT7"/>
<comment type="caution">
    <text evidence="10">The sequence shown here is derived from an EMBL/GenBank/DDBJ whole genome shotgun (WGS) entry which is preliminary data.</text>
</comment>
<dbReference type="InterPro" id="IPR020846">
    <property type="entry name" value="MFS_dom"/>
</dbReference>
<feature type="transmembrane region" description="Helical" evidence="8">
    <location>
        <begin position="107"/>
        <end position="131"/>
    </location>
</feature>
<dbReference type="PRINTS" id="PR00174">
    <property type="entry name" value="LACYSMPORT"/>
</dbReference>
<dbReference type="NCBIfam" id="TIGR00882">
    <property type="entry name" value="2A0105"/>
    <property type="match status" value="1"/>
</dbReference>
<evidence type="ECO:0000259" key="9">
    <source>
        <dbReference type="PROSITE" id="PS50850"/>
    </source>
</evidence>
<evidence type="ECO:0000256" key="7">
    <source>
        <dbReference type="ARBA" id="ARBA00023136"/>
    </source>
</evidence>
<feature type="transmembrane region" description="Helical" evidence="8">
    <location>
        <begin position="227"/>
        <end position="245"/>
    </location>
</feature>
<keyword evidence="2" id="KW-0813">Transport</keyword>
<keyword evidence="11" id="KW-1185">Reference proteome</keyword>
<dbReference type="Proteomes" id="UP000532194">
    <property type="component" value="Unassembled WGS sequence"/>
</dbReference>
<organism evidence="10 11">
    <name type="scientific">Bifidobacterium oedipodis</name>
    <dbReference type="NCBI Taxonomy" id="2675322"/>
    <lineage>
        <taxon>Bacteria</taxon>
        <taxon>Bacillati</taxon>
        <taxon>Actinomycetota</taxon>
        <taxon>Actinomycetes</taxon>
        <taxon>Bifidobacteriales</taxon>
        <taxon>Bifidobacteriaceae</taxon>
        <taxon>Bifidobacterium</taxon>
    </lineage>
</organism>
<dbReference type="SUPFAM" id="SSF103473">
    <property type="entry name" value="MFS general substrate transporter"/>
    <property type="match status" value="1"/>
</dbReference>
<evidence type="ECO:0000256" key="8">
    <source>
        <dbReference type="SAM" id="Phobius"/>
    </source>
</evidence>
<dbReference type="PANTHER" id="PTHR23522">
    <property type="entry name" value="BLL5896 PROTEIN"/>
    <property type="match status" value="1"/>
</dbReference>